<accession>A0A4P9C6Z4</accession>
<proteinExistence type="predicted"/>
<dbReference type="AlphaFoldDB" id="A0A4P9C6Z4"/>
<gene>
    <name evidence="1" type="ORF">CPZ25_007170</name>
</gene>
<reference evidence="1 2" key="1">
    <citation type="submission" date="2018-05" db="EMBL/GenBank/DDBJ databases">
        <title>Genome comparison of Eubacterium sp.</title>
        <authorList>
            <person name="Feng Y."/>
            <person name="Sanchez-Andrea I."/>
            <person name="Stams A.J.M."/>
            <person name="De Vos W.M."/>
        </authorList>
    </citation>
    <scope>NUCLEOTIDE SEQUENCE [LARGE SCALE GENOMIC DNA]</scope>
    <source>
        <strain evidence="1 2">YI</strain>
    </source>
</reference>
<dbReference type="EMBL" id="CP029487">
    <property type="protein sequence ID" value="QCT71114.1"/>
    <property type="molecule type" value="Genomic_DNA"/>
</dbReference>
<dbReference type="RefSeq" id="WP_096920676.1">
    <property type="nucleotide sequence ID" value="NZ_CP029487.1"/>
</dbReference>
<sequence>MDLTRDFIEKIEEMTAPTIEEIDGHYYSNKNLHHITQPKAAPLYIKTLTSLIAYLQDNRDTLPLNDLIINVIDDRHIVVYSSLDSDMKRDIFLQVDADTPELYLNDFMDREEFNIMLQANFVDAHDRAKVLSVIGSMKMDNSVQVDDDGVTQTVSSASGVVLVKEEKIPNPVTLAPFRTFSEIEQPKSSFVLRVNDRGRVGLFEADGGAWRNTAMLRIKEYLDNHLNEGKTGEEKLFSIIA</sequence>
<organism evidence="1 2">
    <name type="scientific">Eubacterium maltosivorans</name>
    <dbReference type="NCBI Taxonomy" id="2041044"/>
    <lineage>
        <taxon>Bacteria</taxon>
        <taxon>Bacillati</taxon>
        <taxon>Bacillota</taxon>
        <taxon>Clostridia</taxon>
        <taxon>Eubacteriales</taxon>
        <taxon>Eubacteriaceae</taxon>
        <taxon>Eubacterium</taxon>
    </lineage>
</organism>
<name>A0A4P9C6Z4_EUBML</name>
<evidence type="ECO:0000313" key="1">
    <source>
        <dbReference type="EMBL" id="QCT71114.1"/>
    </source>
</evidence>
<keyword evidence="2" id="KW-1185">Reference proteome</keyword>
<protein>
    <submittedName>
        <fullName evidence="1">Uncharacterized protein</fullName>
    </submittedName>
</protein>
<dbReference type="Proteomes" id="UP000218387">
    <property type="component" value="Chromosome"/>
</dbReference>
<evidence type="ECO:0000313" key="2">
    <source>
        <dbReference type="Proteomes" id="UP000218387"/>
    </source>
</evidence>
<dbReference type="KEGG" id="emt:CPZ25_007170"/>